<dbReference type="AlphaFoldDB" id="I4AHQ9"/>
<organism evidence="1 2">
    <name type="scientific">Bernardetia litoralis (strain ATCC 23117 / DSM 6794 / NBRC 15988 / NCIMB 1366 / Fx l1 / Sio-4)</name>
    <name type="common">Flexibacter litoralis</name>
    <dbReference type="NCBI Taxonomy" id="880071"/>
    <lineage>
        <taxon>Bacteria</taxon>
        <taxon>Pseudomonadati</taxon>
        <taxon>Bacteroidota</taxon>
        <taxon>Cytophagia</taxon>
        <taxon>Cytophagales</taxon>
        <taxon>Bernardetiaceae</taxon>
        <taxon>Bernardetia</taxon>
    </lineage>
</organism>
<evidence type="ECO:0000313" key="1">
    <source>
        <dbReference type="EMBL" id="AFM03494.1"/>
    </source>
</evidence>
<dbReference type="KEGG" id="fli:Fleli_1049"/>
<accession>I4AHQ9</accession>
<reference evidence="2" key="1">
    <citation type="submission" date="2012-06" db="EMBL/GenBank/DDBJ databases">
        <title>The complete genome of Flexibacter litoralis DSM 6794.</title>
        <authorList>
            <person name="Lucas S."/>
            <person name="Copeland A."/>
            <person name="Lapidus A."/>
            <person name="Glavina del Rio T."/>
            <person name="Dalin E."/>
            <person name="Tice H."/>
            <person name="Bruce D."/>
            <person name="Goodwin L."/>
            <person name="Pitluck S."/>
            <person name="Peters L."/>
            <person name="Ovchinnikova G."/>
            <person name="Lu M."/>
            <person name="Kyrpides N."/>
            <person name="Mavromatis K."/>
            <person name="Ivanova N."/>
            <person name="Brettin T."/>
            <person name="Detter J.C."/>
            <person name="Han C."/>
            <person name="Larimer F."/>
            <person name="Land M."/>
            <person name="Hauser L."/>
            <person name="Markowitz V."/>
            <person name="Cheng J.-F."/>
            <person name="Hugenholtz P."/>
            <person name="Woyke T."/>
            <person name="Wu D."/>
            <person name="Spring S."/>
            <person name="Lang E."/>
            <person name="Kopitz M."/>
            <person name="Brambilla E."/>
            <person name="Klenk H.-P."/>
            <person name="Eisen J.A."/>
        </authorList>
    </citation>
    <scope>NUCLEOTIDE SEQUENCE [LARGE SCALE GENOMIC DNA]</scope>
    <source>
        <strain evidence="2">ATCC 23117 / DSM 6794 / NBRC 15988 / NCIMB 1366 / Sio-4</strain>
    </source>
</reference>
<evidence type="ECO:0000313" key="2">
    <source>
        <dbReference type="Proteomes" id="UP000006054"/>
    </source>
</evidence>
<name>I4AHQ9_BERLS</name>
<dbReference type="Proteomes" id="UP000006054">
    <property type="component" value="Chromosome"/>
</dbReference>
<evidence type="ECO:0008006" key="3">
    <source>
        <dbReference type="Google" id="ProtNLM"/>
    </source>
</evidence>
<dbReference type="RefSeq" id="WP_014796952.1">
    <property type="nucleotide sequence ID" value="NC_018018.1"/>
</dbReference>
<gene>
    <name evidence="1" type="ordered locus">Fleli_1049</name>
</gene>
<dbReference type="HOGENOM" id="CLU_989548_0_0_10"/>
<dbReference type="STRING" id="880071.Fleli_1049"/>
<protein>
    <recommendedName>
        <fullName evidence="3">DUF2490 domain-containing protein</fullName>
    </recommendedName>
</protein>
<dbReference type="OrthoDB" id="982903at2"/>
<proteinExistence type="predicted"/>
<sequence precursor="true">MKLHFSLFLIFSGLFLCHNLYSQNDYPKEKIRLKNDIGFGLNAQISLNKFNKNTNLDSNFVSKNIFLIQFSGKHSTMELTNKDYFYQKNIYLSYERLLSKKWIGGASFRYSEININTTTLRGHLRHYSPIKKLDFTFWQQVAFERILSDNSFYDPISRLRFQFAVNKYFTISKNNPNRKLIGTLSFEVFKNIQKLEQNSERRFFQEQRLQTEWFFPVHKNIYLGAFAGFYTKQFIALAQFNIDGEEIKPTRNLNQQTPTFGINAILTFGKNNIPNRRLWTE</sequence>
<keyword evidence="2" id="KW-1185">Reference proteome</keyword>
<dbReference type="EMBL" id="CP003345">
    <property type="protein sequence ID" value="AFM03494.1"/>
    <property type="molecule type" value="Genomic_DNA"/>
</dbReference>